<sequence>MKFSVCLSTGFEGVMYPIPFAGPEDFIAQGQLCERLGYDSVWGNDHITTQDYVRDLFPGKPPNFYEPLVVLAAIGASTTKLKLGTALAVLPMRDPVYLAKQAITLDQMTNGRFIMAVGLGAYREEFLAWGGSRAAKARRGDMMDEGLQSLQLLFNEGKCSYEGKYYTFKDVEMFPKSKAQPFPLYIGGHNLEAVERAARYGQGWLPGWRPLAEMEQRIADLKARATALGRNPSEIEIAPQFSVTVDKTLEAAEKRYMESGLVAHRVSLAYTGRDLSHQVVANLVGSPDVILEKIDKLKKIGVDHCSALMFPANSVGEMNEQIEWFASDVMTKVPT</sequence>
<dbReference type="Proteomes" id="UP000521227">
    <property type="component" value="Unassembled WGS sequence"/>
</dbReference>
<dbReference type="GO" id="GO:0008726">
    <property type="term" value="F:alkanesulfonate monooxygenase activity"/>
    <property type="evidence" value="ECO:0007669"/>
    <property type="project" value="TreeGrafter"/>
</dbReference>
<dbReference type="EMBL" id="JACHIJ010000012">
    <property type="protein sequence ID" value="MBB5055198.1"/>
    <property type="molecule type" value="Genomic_DNA"/>
</dbReference>
<protein>
    <submittedName>
        <fullName evidence="6">Putative F420-dependent oxidoreductase</fullName>
    </submittedName>
</protein>
<keyword evidence="4" id="KW-0503">Monooxygenase</keyword>
<organism evidence="6 7">
    <name type="scientific">Afipia massiliensis</name>
    <dbReference type="NCBI Taxonomy" id="211460"/>
    <lineage>
        <taxon>Bacteria</taxon>
        <taxon>Pseudomonadati</taxon>
        <taxon>Pseudomonadota</taxon>
        <taxon>Alphaproteobacteria</taxon>
        <taxon>Hyphomicrobiales</taxon>
        <taxon>Nitrobacteraceae</taxon>
        <taxon>Afipia</taxon>
    </lineage>
</organism>
<dbReference type="InterPro" id="IPR019921">
    <property type="entry name" value="Lucif-like_OxRdtase_Rv2161c"/>
</dbReference>
<keyword evidence="1" id="KW-0285">Flavoprotein</keyword>
<keyword evidence="2" id="KW-0288">FMN</keyword>
<feature type="domain" description="Luciferase-like" evidence="5">
    <location>
        <begin position="1"/>
        <end position="304"/>
    </location>
</feature>
<reference evidence="6 7" key="1">
    <citation type="submission" date="2020-08" db="EMBL/GenBank/DDBJ databases">
        <title>Genomic Encyclopedia of Type Strains, Phase IV (KMG-IV): sequencing the most valuable type-strain genomes for metagenomic binning, comparative biology and taxonomic classification.</title>
        <authorList>
            <person name="Goeker M."/>
        </authorList>
    </citation>
    <scope>NUCLEOTIDE SEQUENCE [LARGE SCALE GENOMIC DNA]</scope>
    <source>
        <strain evidence="6 7">DSM 17498</strain>
    </source>
</reference>
<dbReference type="PANTHER" id="PTHR42847">
    <property type="entry name" value="ALKANESULFONATE MONOOXYGENASE"/>
    <property type="match status" value="1"/>
</dbReference>
<evidence type="ECO:0000256" key="4">
    <source>
        <dbReference type="ARBA" id="ARBA00023033"/>
    </source>
</evidence>
<comment type="caution">
    <text evidence="6">The sequence shown here is derived from an EMBL/GenBank/DDBJ whole genome shotgun (WGS) entry which is preliminary data.</text>
</comment>
<evidence type="ECO:0000256" key="3">
    <source>
        <dbReference type="ARBA" id="ARBA00023002"/>
    </source>
</evidence>
<proteinExistence type="predicted"/>
<dbReference type="Pfam" id="PF00296">
    <property type="entry name" value="Bac_luciferase"/>
    <property type="match status" value="1"/>
</dbReference>
<gene>
    <name evidence="6" type="ORF">HNQ36_005209</name>
</gene>
<dbReference type="InterPro" id="IPR011251">
    <property type="entry name" value="Luciferase-like_dom"/>
</dbReference>
<evidence type="ECO:0000256" key="2">
    <source>
        <dbReference type="ARBA" id="ARBA00022643"/>
    </source>
</evidence>
<accession>A0A840NBR0</accession>
<keyword evidence="3" id="KW-0560">Oxidoreductase</keyword>
<name>A0A840NBR0_9BRAD</name>
<evidence type="ECO:0000313" key="6">
    <source>
        <dbReference type="EMBL" id="MBB5055198.1"/>
    </source>
</evidence>
<dbReference type="PANTHER" id="PTHR42847:SF4">
    <property type="entry name" value="ALKANESULFONATE MONOOXYGENASE-RELATED"/>
    <property type="match status" value="1"/>
</dbReference>
<dbReference type="RefSeq" id="WP_184090605.1">
    <property type="nucleotide sequence ID" value="NZ_JACHIJ010000012.1"/>
</dbReference>
<dbReference type="Gene3D" id="3.20.20.30">
    <property type="entry name" value="Luciferase-like domain"/>
    <property type="match status" value="1"/>
</dbReference>
<evidence type="ECO:0000259" key="5">
    <source>
        <dbReference type="Pfam" id="PF00296"/>
    </source>
</evidence>
<dbReference type="AlphaFoldDB" id="A0A840NBR0"/>
<dbReference type="GO" id="GO:0046306">
    <property type="term" value="P:alkanesulfonate catabolic process"/>
    <property type="evidence" value="ECO:0007669"/>
    <property type="project" value="TreeGrafter"/>
</dbReference>
<dbReference type="InterPro" id="IPR036661">
    <property type="entry name" value="Luciferase-like_sf"/>
</dbReference>
<dbReference type="NCBIfam" id="TIGR03619">
    <property type="entry name" value="F420_Rv2161c"/>
    <property type="match status" value="1"/>
</dbReference>
<dbReference type="SUPFAM" id="SSF51679">
    <property type="entry name" value="Bacterial luciferase-like"/>
    <property type="match status" value="1"/>
</dbReference>
<dbReference type="InterPro" id="IPR050172">
    <property type="entry name" value="SsuD_RutA_monooxygenase"/>
</dbReference>
<evidence type="ECO:0000313" key="7">
    <source>
        <dbReference type="Proteomes" id="UP000521227"/>
    </source>
</evidence>
<evidence type="ECO:0000256" key="1">
    <source>
        <dbReference type="ARBA" id="ARBA00022630"/>
    </source>
</evidence>